<gene>
    <name evidence="8" type="ORF">DICVIV_03827</name>
</gene>
<evidence type="ECO:0000256" key="3">
    <source>
        <dbReference type="ARBA" id="ARBA00022806"/>
    </source>
</evidence>
<dbReference type="InterPro" id="IPR012961">
    <property type="entry name" value="Ski2/MTR4_C"/>
</dbReference>
<evidence type="ECO:0000256" key="4">
    <source>
        <dbReference type="ARBA" id="ARBA00022840"/>
    </source>
</evidence>
<reference evidence="8 9" key="1">
    <citation type="submission" date="2013-11" db="EMBL/GenBank/DDBJ databases">
        <title>Draft genome of the bovine lungworm Dictyocaulus viviparus.</title>
        <authorList>
            <person name="Mitreva M."/>
        </authorList>
    </citation>
    <scope>NUCLEOTIDE SEQUENCE [LARGE SCALE GENOMIC DNA]</scope>
    <source>
        <strain evidence="8 9">HannoverDv2000</strain>
    </source>
</reference>
<evidence type="ECO:0000259" key="7">
    <source>
        <dbReference type="SMART" id="SM01142"/>
    </source>
</evidence>
<dbReference type="EMBL" id="KN716217">
    <property type="protein sequence ID" value="KJH50026.1"/>
    <property type="molecule type" value="Genomic_DNA"/>
</dbReference>
<feature type="transmembrane region" description="Helical" evidence="6">
    <location>
        <begin position="211"/>
        <end position="233"/>
    </location>
</feature>
<dbReference type="SMART" id="SM01142">
    <property type="entry name" value="DSHCT"/>
    <property type="match status" value="1"/>
</dbReference>
<sequence>MPLRWFEMWYFEKFSYRCDEQTKPISDGVLKIVHEMDKITEKWVSTGPELIDLAVDINVVDIEMNAQLKGFLEHRQELMDSSKHVVRNCMKFREHVLKELGYVDNLGMVTFRGRVACEIHHQELLITELILRKKLHEKTPAEVAAMLSATTCQYRSGEGPVFDKDDVFQGLKDDVLSVNKKIEETSSRLGVRLFDVADELRFDLMKVVYQWASGTVTFLSTFLGSIPIFLSLFNERN</sequence>
<keyword evidence="1" id="KW-0547">Nucleotide-binding</keyword>
<accession>A0A0D8Y622</accession>
<dbReference type="Gene3D" id="1.10.3380.30">
    <property type="match status" value="1"/>
</dbReference>
<keyword evidence="6" id="KW-1133">Transmembrane helix</keyword>
<keyword evidence="6" id="KW-0812">Transmembrane</keyword>
<evidence type="ECO:0000256" key="5">
    <source>
        <dbReference type="ARBA" id="ARBA00047984"/>
    </source>
</evidence>
<proteinExistence type="predicted"/>
<keyword evidence="3" id="KW-0347">Helicase</keyword>
<dbReference type="GO" id="GO:0003724">
    <property type="term" value="F:RNA helicase activity"/>
    <property type="evidence" value="ECO:0007669"/>
    <property type="project" value="UniProtKB-EC"/>
</dbReference>
<dbReference type="Pfam" id="PF08148">
    <property type="entry name" value="DSHCT"/>
    <property type="match status" value="1"/>
</dbReference>
<keyword evidence="6" id="KW-0472">Membrane</keyword>
<dbReference type="AlphaFoldDB" id="A0A0D8Y622"/>
<dbReference type="GO" id="GO:0016787">
    <property type="term" value="F:hydrolase activity"/>
    <property type="evidence" value="ECO:0007669"/>
    <property type="project" value="UniProtKB-KW"/>
</dbReference>
<evidence type="ECO:0000313" key="9">
    <source>
        <dbReference type="Proteomes" id="UP000053766"/>
    </source>
</evidence>
<keyword evidence="2" id="KW-0378">Hydrolase</keyword>
<feature type="domain" description="ATP-dependent RNA helicase Ski2/MTR4 C-terminal" evidence="7">
    <location>
        <begin position="104"/>
        <end position="232"/>
    </location>
</feature>
<dbReference type="PANTHER" id="PTHR12131">
    <property type="entry name" value="ATP-DEPENDENT RNA AND DNA HELICASE"/>
    <property type="match status" value="1"/>
</dbReference>
<dbReference type="OrthoDB" id="64767at2759"/>
<name>A0A0D8Y622_DICVI</name>
<dbReference type="GO" id="GO:0055087">
    <property type="term" value="C:Ski complex"/>
    <property type="evidence" value="ECO:0007669"/>
    <property type="project" value="TreeGrafter"/>
</dbReference>
<evidence type="ECO:0000256" key="6">
    <source>
        <dbReference type="SAM" id="Phobius"/>
    </source>
</evidence>
<organism evidence="8 9">
    <name type="scientific">Dictyocaulus viviparus</name>
    <name type="common">Bovine lungworm</name>
    <dbReference type="NCBI Taxonomy" id="29172"/>
    <lineage>
        <taxon>Eukaryota</taxon>
        <taxon>Metazoa</taxon>
        <taxon>Ecdysozoa</taxon>
        <taxon>Nematoda</taxon>
        <taxon>Chromadorea</taxon>
        <taxon>Rhabditida</taxon>
        <taxon>Rhabditina</taxon>
        <taxon>Rhabditomorpha</taxon>
        <taxon>Strongyloidea</taxon>
        <taxon>Metastrongylidae</taxon>
        <taxon>Dictyocaulus</taxon>
    </lineage>
</organism>
<dbReference type="GO" id="GO:0005524">
    <property type="term" value="F:ATP binding"/>
    <property type="evidence" value="ECO:0007669"/>
    <property type="project" value="UniProtKB-KW"/>
</dbReference>
<evidence type="ECO:0000256" key="1">
    <source>
        <dbReference type="ARBA" id="ARBA00022741"/>
    </source>
</evidence>
<keyword evidence="4" id="KW-0067">ATP-binding</keyword>
<reference evidence="9" key="2">
    <citation type="journal article" date="2016" name="Sci. Rep.">
        <title>Dictyocaulus viviparus genome, variome and transcriptome elucidate lungworm biology and support future intervention.</title>
        <authorList>
            <person name="McNulty S.N."/>
            <person name="Strube C."/>
            <person name="Rosa B.A."/>
            <person name="Martin J.C."/>
            <person name="Tyagi R."/>
            <person name="Choi Y.J."/>
            <person name="Wang Q."/>
            <person name="Hallsworth Pepin K."/>
            <person name="Zhang X."/>
            <person name="Ozersky P."/>
            <person name="Wilson R.K."/>
            <person name="Sternberg P.W."/>
            <person name="Gasser R.B."/>
            <person name="Mitreva M."/>
        </authorList>
    </citation>
    <scope>NUCLEOTIDE SEQUENCE [LARGE SCALE GENOMIC DNA]</scope>
    <source>
        <strain evidence="9">HannoverDv2000</strain>
    </source>
</reference>
<dbReference type="GO" id="GO:0070478">
    <property type="term" value="P:nuclear-transcribed mRNA catabolic process, 3'-5' exonucleolytic nonsense-mediated decay"/>
    <property type="evidence" value="ECO:0007669"/>
    <property type="project" value="TreeGrafter"/>
</dbReference>
<dbReference type="PANTHER" id="PTHR12131:SF1">
    <property type="entry name" value="ATP-DEPENDENT RNA HELICASE SUPV3L1, MITOCHONDRIAL-RELATED"/>
    <property type="match status" value="1"/>
</dbReference>
<evidence type="ECO:0000256" key="2">
    <source>
        <dbReference type="ARBA" id="ARBA00022801"/>
    </source>
</evidence>
<dbReference type="InterPro" id="IPR050699">
    <property type="entry name" value="RNA-DNA_Helicase"/>
</dbReference>
<dbReference type="STRING" id="29172.A0A0D8Y622"/>
<evidence type="ECO:0000313" key="8">
    <source>
        <dbReference type="EMBL" id="KJH50026.1"/>
    </source>
</evidence>
<keyword evidence="9" id="KW-1185">Reference proteome</keyword>
<protein>
    <submittedName>
        <fullName evidence="8">DSHCT domain protein</fullName>
    </submittedName>
</protein>
<comment type="catalytic activity">
    <reaction evidence="5">
        <text>ATP + H2O = ADP + phosphate + H(+)</text>
        <dbReference type="Rhea" id="RHEA:13065"/>
        <dbReference type="ChEBI" id="CHEBI:15377"/>
        <dbReference type="ChEBI" id="CHEBI:15378"/>
        <dbReference type="ChEBI" id="CHEBI:30616"/>
        <dbReference type="ChEBI" id="CHEBI:43474"/>
        <dbReference type="ChEBI" id="CHEBI:456216"/>
        <dbReference type="EC" id="3.6.4.13"/>
    </reaction>
</comment>
<dbReference type="Proteomes" id="UP000053766">
    <property type="component" value="Unassembled WGS sequence"/>
</dbReference>